<evidence type="ECO:0000256" key="2">
    <source>
        <dbReference type="ARBA" id="ARBA00023134"/>
    </source>
</evidence>
<keyword evidence="5" id="KW-1185">Reference proteome</keyword>
<dbReference type="SUPFAM" id="SSF52540">
    <property type="entry name" value="P-loop containing nucleoside triphosphate hydrolases"/>
    <property type="match status" value="1"/>
</dbReference>
<feature type="region of interest" description="Disordered" evidence="3">
    <location>
        <begin position="300"/>
        <end position="323"/>
    </location>
</feature>
<comment type="caution">
    <text evidence="4">The sequence shown here is derived from an EMBL/GenBank/DDBJ whole genome shotgun (WGS) entry which is preliminary data.</text>
</comment>
<sequence length="653" mass="69888">MGGSRSHAIPPRGSTGVAGGTRPKDESKDAYKTQGRGLAPGGGLGLGCTPASLLRIAGADPQWLPAILRSLQAPRWCPRLGKPPPEAFPTLGLAAPSVPVMVSWWAWLVGVAKAEFTAMREQYMRGGEGFIVCYSVTDRQSFQEAAKFKELIFQVRHTYEIPLVLVGNKIDLEQFRQGWQACHVPASRVPQSPQPPSTPGPTEGTGKPQMVAAQLPKAARASGVLKLRPAGHMRPAEDIYPARWVSTEEGLGLAREYNCAFFETSAALRFCIDDAFHGLVREIRKKESVPSLTGKKLKRKDSLWKKGGGNDPTSPQCSRSTSPWYDANTPYGVPAMMPMMGPPPPGMMPGHGFIRTQGHVASPGPRGCMASPGPRCARFHPDPGPSLTRIQGHTASPGPGIQLHPDPGARGLTRARDPASPGSRGTWPHLDLGSSFTGTQGSMASPGPRGVWPHPDPGARGLSQTQGRVASPGPRCVRPHPDAGPSLTRIQGHTASPGPGIQLHLDPGACGLTRTQGHMASPGPRTQPHPDPGAHDLTRTRDLASPGPRGTSPGINMKTEIIPISEGRRSPAHKADTSRRLVRTRRPSHLEKQSCLRYGTGLLTQTRTLQPPDTENCYHSFRPTNNKNPDFPADFRESKSLPPSPQAGARLAP</sequence>
<dbReference type="InterPro" id="IPR027417">
    <property type="entry name" value="P-loop_NTPase"/>
</dbReference>
<evidence type="ECO:0000256" key="1">
    <source>
        <dbReference type="ARBA" id="ARBA00022741"/>
    </source>
</evidence>
<dbReference type="InterPro" id="IPR001806">
    <property type="entry name" value="Small_GTPase"/>
</dbReference>
<feature type="region of interest" description="Disordered" evidence="3">
    <location>
        <begin position="606"/>
        <end position="653"/>
    </location>
</feature>
<dbReference type="SMART" id="SM00175">
    <property type="entry name" value="RAB"/>
    <property type="match status" value="1"/>
</dbReference>
<proteinExistence type="predicted"/>
<feature type="region of interest" description="Disordered" evidence="3">
    <location>
        <begin position="456"/>
        <end position="475"/>
    </location>
</feature>
<dbReference type="SMART" id="SM00173">
    <property type="entry name" value="RAS"/>
    <property type="match status" value="1"/>
</dbReference>
<dbReference type="GO" id="GO:0007165">
    <property type="term" value="P:signal transduction"/>
    <property type="evidence" value="ECO:0007669"/>
    <property type="project" value="InterPro"/>
</dbReference>
<feature type="region of interest" description="Disordered" evidence="3">
    <location>
        <begin position="186"/>
        <end position="208"/>
    </location>
</feature>
<name>A0AA40HUY7_CNENI</name>
<dbReference type="PANTHER" id="PTHR24070">
    <property type="entry name" value="RAS, DI-RAS, AND RHEB FAMILY MEMBERS OF SMALL GTPASE SUPERFAMILY"/>
    <property type="match status" value="1"/>
</dbReference>
<dbReference type="GO" id="GO:0016020">
    <property type="term" value="C:membrane"/>
    <property type="evidence" value="ECO:0007669"/>
    <property type="project" value="InterPro"/>
</dbReference>
<accession>A0AA40HUY7</accession>
<dbReference type="Proteomes" id="UP001177744">
    <property type="component" value="Unassembled WGS sequence"/>
</dbReference>
<dbReference type="Pfam" id="PF00071">
    <property type="entry name" value="Ras"/>
    <property type="match status" value="1"/>
</dbReference>
<feature type="compositionally biased region" description="Basic and acidic residues" evidence="3">
    <location>
        <begin position="566"/>
        <end position="579"/>
    </location>
</feature>
<feature type="region of interest" description="Disordered" evidence="3">
    <location>
        <begin position="512"/>
        <end position="589"/>
    </location>
</feature>
<feature type="compositionally biased region" description="Basic and acidic residues" evidence="3">
    <location>
        <begin position="532"/>
        <end position="542"/>
    </location>
</feature>
<evidence type="ECO:0000313" key="4">
    <source>
        <dbReference type="EMBL" id="KAK1337763.1"/>
    </source>
</evidence>
<feature type="region of interest" description="Disordered" evidence="3">
    <location>
        <begin position="1"/>
        <end position="36"/>
    </location>
</feature>
<organism evidence="4 5">
    <name type="scientific">Cnephaeus nilssonii</name>
    <name type="common">Northern bat</name>
    <name type="synonym">Eptesicus nilssonii</name>
    <dbReference type="NCBI Taxonomy" id="3371016"/>
    <lineage>
        <taxon>Eukaryota</taxon>
        <taxon>Metazoa</taxon>
        <taxon>Chordata</taxon>
        <taxon>Craniata</taxon>
        <taxon>Vertebrata</taxon>
        <taxon>Euteleostomi</taxon>
        <taxon>Mammalia</taxon>
        <taxon>Eutheria</taxon>
        <taxon>Laurasiatheria</taxon>
        <taxon>Chiroptera</taxon>
        <taxon>Yangochiroptera</taxon>
        <taxon>Vespertilionidae</taxon>
        <taxon>Cnephaeus</taxon>
    </lineage>
</organism>
<feature type="compositionally biased region" description="Basic and acidic residues" evidence="3">
    <location>
        <begin position="22"/>
        <end position="31"/>
    </location>
</feature>
<dbReference type="PROSITE" id="PS51421">
    <property type="entry name" value="RAS"/>
    <property type="match status" value="1"/>
</dbReference>
<dbReference type="PROSITE" id="PS51419">
    <property type="entry name" value="RAB"/>
    <property type="match status" value="1"/>
</dbReference>
<reference evidence="4" key="1">
    <citation type="submission" date="2023-06" db="EMBL/GenBank/DDBJ databases">
        <title>Reference genome for the Northern bat (Eptesicus nilssonii), a most northern bat species.</title>
        <authorList>
            <person name="Laine V.N."/>
            <person name="Pulliainen A.T."/>
            <person name="Lilley T.M."/>
        </authorList>
    </citation>
    <scope>NUCLEOTIDE SEQUENCE</scope>
    <source>
        <strain evidence="4">BLF_Eptnil</strain>
        <tissue evidence="4">Kidney</tissue>
    </source>
</reference>
<dbReference type="Gene3D" id="3.40.50.300">
    <property type="entry name" value="P-loop containing nucleotide triphosphate hydrolases"/>
    <property type="match status" value="2"/>
</dbReference>
<evidence type="ECO:0000313" key="5">
    <source>
        <dbReference type="Proteomes" id="UP001177744"/>
    </source>
</evidence>
<gene>
    <name evidence="4" type="ORF">QTO34_002397</name>
</gene>
<keyword evidence="1" id="KW-0547">Nucleotide-binding</keyword>
<dbReference type="GO" id="GO:0005525">
    <property type="term" value="F:GTP binding"/>
    <property type="evidence" value="ECO:0007669"/>
    <property type="project" value="UniProtKB-KW"/>
</dbReference>
<keyword evidence="2" id="KW-0342">GTP-binding</keyword>
<dbReference type="InterPro" id="IPR020849">
    <property type="entry name" value="Small_GTPase_Ras-type"/>
</dbReference>
<protein>
    <submittedName>
        <fullName evidence="4">Uncharacterized protein</fullName>
    </submittedName>
</protein>
<dbReference type="GO" id="GO:0003924">
    <property type="term" value="F:GTPase activity"/>
    <property type="evidence" value="ECO:0007669"/>
    <property type="project" value="InterPro"/>
</dbReference>
<dbReference type="EMBL" id="JAULJE010000011">
    <property type="protein sequence ID" value="KAK1337763.1"/>
    <property type="molecule type" value="Genomic_DNA"/>
</dbReference>
<dbReference type="AlphaFoldDB" id="A0AA40HUY7"/>
<evidence type="ECO:0000256" key="3">
    <source>
        <dbReference type="SAM" id="MobiDB-lite"/>
    </source>
</evidence>
<feature type="compositionally biased region" description="Polar residues" evidence="3">
    <location>
        <begin position="434"/>
        <end position="443"/>
    </location>
</feature>
<feature type="region of interest" description="Disordered" evidence="3">
    <location>
        <begin position="392"/>
        <end position="450"/>
    </location>
</feature>
<feature type="compositionally biased region" description="Polar residues" evidence="3">
    <location>
        <begin position="311"/>
        <end position="323"/>
    </location>
</feature>